<dbReference type="GO" id="GO:0043130">
    <property type="term" value="F:ubiquitin binding"/>
    <property type="evidence" value="ECO:0007669"/>
    <property type="project" value="InterPro"/>
</dbReference>
<dbReference type="GO" id="GO:0006511">
    <property type="term" value="P:ubiquitin-dependent protein catabolic process"/>
    <property type="evidence" value="ECO:0007669"/>
    <property type="project" value="TreeGrafter"/>
</dbReference>
<evidence type="ECO:0000259" key="2">
    <source>
        <dbReference type="PROSITE" id="PS51140"/>
    </source>
</evidence>
<feature type="compositionally biased region" description="Low complexity" evidence="1">
    <location>
        <begin position="538"/>
        <end position="548"/>
    </location>
</feature>
<evidence type="ECO:0000256" key="1">
    <source>
        <dbReference type="SAM" id="MobiDB-lite"/>
    </source>
</evidence>
<dbReference type="PROSITE" id="PS51140">
    <property type="entry name" value="CUE"/>
    <property type="match status" value="1"/>
</dbReference>
<reference evidence="3 4" key="1">
    <citation type="submission" date="2019-09" db="EMBL/GenBank/DDBJ databases">
        <authorList>
            <person name="Brejova B."/>
        </authorList>
    </citation>
    <scope>NUCLEOTIDE SEQUENCE [LARGE SCALE GENOMIC DNA]</scope>
</reference>
<keyword evidence="4" id="KW-1185">Reference proteome</keyword>
<gene>
    <name evidence="3" type="ORF">SAPINGB_P005071</name>
</gene>
<dbReference type="Gene3D" id="1.10.8.10">
    <property type="entry name" value="DNA helicase RuvA subunit, C-terminal domain"/>
    <property type="match status" value="1"/>
</dbReference>
<dbReference type="SUPFAM" id="SSF46934">
    <property type="entry name" value="UBA-like"/>
    <property type="match status" value="1"/>
</dbReference>
<dbReference type="PANTHER" id="PTHR16461">
    <property type="entry name" value="TOLL-INTERACTING PROTEIN"/>
    <property type="match status" value="1"/>
</dbReference>
<dbReference type="Proteomes" id="UP000398389">
    <property type="component" value="Unassembled WGS sequence"/>
</dbReference>
<dbReference type="RefSeq" id="XP_031855677.1">
    <property type="nucleotide sequence ID" value="XM_031999786.1"/>
</dbReference>
<dbReference type="GO" id="GO:0031624">
    <property type="term" value="F:ubiquitin conjugating enzyme binding"/>
    <property type="evidence" value="ECO:0007669"/>
    <property type="project" value="TreeGrafter"/>
</dbReference>
<dbReference type="OrthoDB" id="9942608at2759"/>
<sequence length="608" mass="65958">MAKEEETKIDEKTEVEETKEEEKKEEAKTESKDELKDELKDESKDESKVESKDESKDEPKEELKEESKETPIDPDDIPLSQLQKDIKSGKIAAVSIEDDTAERAPTPPPKPPRPLSPFSQAQLTLSEAFPTVESKVVRAVLIASGGRVDPAFNGLLSLTDPDYKLDESQFAPPPTRYPPGQRHHVAPPPPQSLAHASYGQGRPPASRYRQGTQPAVAAATTTTTTATGGEALASQRAAKQASATEAIRNDAAQIEEDEKLARMLAAEFDGSAAAAAHAATGGAAAREARRVRYADTGRGTTYNDPRDKNARRESGGSFRHAVPPSHQRYYDGAYDRFEGDDEDDDDDLYKEGSFFDDDLPQIRDNLTKGFNETRDKVNNWVENFKKKIDGDESTPGLFSNFFGGGAAAATASNSGSYNNGYNNNNNNNNNNDRYGGREGYRGVPAGGRTQRFYDRDPEEVVFNGIDMRNDDEDDADSGPAPRLPRRPEVNKENSGTRARSGSETKWEPLNTVSPVPVSEGSGAIGGKNSEGEGEGEENSGISSSNSSSTKKDQKEEGKLVVVEGKETGEKRGSIGDGSVGEDDDPFFIGDSEDEDEEVDSSKKKSGSK</sequence>
<organism evidence="3 4">
    <name type="scientific">Magnusiomyces paraingens</name>
    <dbReference type="NCBI Taxonomy" id="2606893"/>
    <lineage>
        <taxon>Eukaryota</taxon>
        <taxon>Fungi</taxon>
        <taxon>Dikarya</taxon>
        <taxon>Ascomycota</taxon>
        <taxon>Saccharomycotina</taxon>
        <taxon>Dipodascomycetes</taxon>
        <taxon>Dipodascales</taxon>
        <taxon>Dipodascaceae</taxon>
        <taxon>Magnusiomyces</taxon>
    </lineage>
</organism>
<accession>A0A5E8BZD1</accession>
<feature type="compositionally biased region" description="Basic and acidic residues" evidence="1">
    <location>
        <begin position="549"/>
        <end position="573"/>
    </location>
</feature>
<feature type="compositionally biased region" description="Acidic residues" evidence="1">
    <location>
        <begin position="579"/>
        <end position="598"/>
    </location>
</feature>
<dbReference type="AlphaFoldDB" id="A0A5E8BZD1"/>
<feature type="region of interest" description="Disordered" evidence="1">
    <location>
        <begin position="1"/>
        <end position="118"/>
    </location>
</feature>
<dbReference type="SMART" id="SM00546">
    <property type="entry name" value="CUE"/>
    <property type="match status" value="1"/>
</dbReference>
<feature type="domain" description="CUE" evidence="2">
    <location>
        <begin position="117"/>
        <end position="160"/>
    </location>
</feature>
<dbReference type="EMBL" id="CABVLU010000004">
    <property type="protein sequence ID" value="VVT56462.1"/>
    <property type="molecule type" value="Genomic_DNA"/>
</dbReference>
<feature type="compositionally biased region" description="Basic and acidic residues" evidence="1">
    <location>
        <begin position="1"/>
        <end position="71"/>
    </location>
</feature>
<evidence type="ECO:0000313" key="3">
    <source>
        <dbReference type="EMBL" id="VVT56462.1"/>
    </source>
</evidence>
<proteinExistence type="predicted"/>
<protein>
    <recommendedName>
        <fullName evidence="2">CUE domain-containing protein</fullName>
    </recommendedName>
</protein>
<feature type="compositionally biased region" description="Basic and acidic residues" evidence="1">
    <location>
        <begin position="304"/>
        <end position="314"/>
    </location>
</feature>
<name>A0A5E8BZD1_9ASCO</name>
<feature type="region of interest" description="Disordered" evidence="1">
    <location>
        <begin position="164"/>
        <end position="230"/>
    </location>
</feature>
<dbReference type="Pfam" id="PF02845">
    <property type="entry name" value="CUE"/>
    <property type="match status" value="1"/>
</dbReference>
<dbReference type="InterPro" id="IPR009060">
    <property type="entry name" value="UBA-like_sf"/>
</dbReference>
<feature type="compositionally biased region" description="Low complexity" evidence="1">
    <location>
        <begin position="217"/>
        <end position="227"/>
    </location>
</feature>
<dbReference type="FunFam" id="1.10.8.10:FF:000064">
    <property type="entry name" value="Similar to CUE domain-containing protein"/>
    <property type="match status" value="1"/>
</dbReference>
<dbReference type="GeneID" id="43583886"/>
<evidence type="ECO:0000313" key="4">
    <source>
        <dbReference type="Proteomes" id="UP000398389"/>
    </source>
</evidence>
<feature type="compositionally biased region" description="Acidic residues" evidence="1">
    <location>
        <begin position="338"/>
        <end position="359"/>
    </location>
</feature>
<dbReference type="PANTHER" id="PTHR16461:SF5">
    <property type="entry name" value="TOLL-INTERACTING PROTEIN"/>
    <property type="match status" value="1"/>
</dbReference>
<dbReference type="GO" id="GO:0005737">
    <property type="term" value="C:cytoplasm"/>
    <property type="evidence" value="ECO:0007669"/>
    <property type="project" value="TreeGrafter"/>
</dbReference>
<dbReference type="InterPro" id="IPR003892">
    <property type="entry name" value="CUE"/>
</dbReference>
<feature type="region of interest" description="Disordered" evidence="1">
    <location>
        <begin position="294"/>
        <end position="362"/>
    </location>
</feature>
<feature type="region of interest" description="Disordered" evidence="1">
    <location>
        <begin position="417"/>
        <end position="608"/>
    </location>
</feature>
<feature type="compositionally biased region" description="Low complexity" evidence="1">
    <location>
        <begin position="417"/>
        <end position="431"/>
    </location>
</feature>
<feature type="compositionally biased region" description="Pro residues" evidence="1">
    <location>
        <begin position="105"/>
        <end position="115"/>
    </location>
</feature>